<reference evidence="1 2" key="1">
    <citation type="journal article" date="2018" name="J. Microbiol.">
        <title>Baekduia soli gen. nov., sp. nov., a novel bacterium isolated from the soil of Baekdu Mountain and proposal of a novel family name, Baekduiaceae fam. nov.</title>
        <authorList>
            <person name="An D.S."/>
            <person name="Siddiqi M.Z."/>
            <person name="Kim K.H."/>
            <person name="Yu H.S."/>
            <person name="Im W.T."/>
        </authorList>
    </citation>
    <scope>NUCLEOTIDE SEQUENCE [LARGE SCALE GENOMIC DNA]</scope>
    <source>
        <strain evidence="1 2">BR7-21</strain>
    </source>
</reference>
<proteinExistence type="predicted"/>
<dbReference type="KEGG" id="bsol:FSW04_20140"/>
<protein>
    <submittedName>
        <fullName evidence="1">Uncharacterized protein</fullName>
    </submittedName>
</protein>
<accession>A0A5B8UA19</accession>
<sequence>MRLSHLTHPLLGAGLASPTWRALPPVHAAALFAPLPAPPAGPLAIPVPPLRDVLEHGPDKGAALIAAMHPTSNPEERR</sequence>
<evidence type="ECO:0000313" key="2">
    <source>
        <dbReference type="Proteomes" id="UP000321805"/>
    </source>
</evidence>
<gene>
    <name evidence="1" type="ORF">FSW04_20140</name>
</gene>
<dbReference type="Proteomes" id="UP000321805">
    <property type="component" value="Chromosome"/>
</dbReference>
<keyword evidence="2" id="KW-1185">Reference proteome</keyword>
<organism evidence="1 2">
    <name type="scientific">Baekduia soli</name>
    <dbReference type="NCBI Taxonomy" id="496014"/>
    <lineage>
        <taxon>Bacteria</taxon>
        <taxon>Bacillati</taxon>
        <taxon>Actinomycetota</taxon>
        <taxon>Thermoleophilia</taxon>
        <taxon>Solirubrobacterales</taxon>
        <taxon>Baekduiaceae</taxon>
        <taxon>Baekduia</taxon>
    </lineage>
</organism>
<dbReference type="EMBL" id="CP042430">
    <property type="protein sequence ID" value="QEC49658.1"/>
    <property type="molecule type" value="Genomic_DNA"/>
</dbReference>
<evidence type="ECO:0000313" key="1">
    <source>
        <dbReference type="EMBL" id="QEC49658.1"/>
    </source>
</evidence>
<dbReference type="AlphaFoldDB" id="A0A5B8UA19"/>
<dbReference type="RefSeq" id="WP_146922023.1">
    <property type="nucleotide sequence ID" value="NZ_CP042430.1"/>
</dbReference>
<name>A0A5B8UA19_9ACTN</name>